<accession>A0A9N8DCU5</accession>
<feature type="region of interest" description="Disordered" evidence="1">
    <location>
        <begin position="231"/>
        <end position="254"/>
    </location>
</feature>
<proteinExistence type="predicted"/>
<evidence type="ECO:0000313" key="5">
    <source>
        <dbReference type="Proteomes" id="UP001153069"/>
    </source>
</evidence>
<name>A0A9N8DCU5_9STRA</name>
<evidence type="ECO:0000256" key="1">
    <source>
        <dbReference type="SAM" id="MobiDB-lite"/>
    </source>
</evidence>
<dbReference type="Proteomes" id="UP001153069">
    <property type="component" value="Unassembled WGS sequence"/>
</dbReference>
<reference evidence="4" key="1">
    <citation type="submission" date="2020-06" db="EMBL/GenBank/DDBJ databases">
        <authorList>
            <consortium name="Plant Systems Biology data submission"/>
        </authorList>
    </citation>
    <scope>NUCLEOTIDE SEQUENCE</scope>
    <source>
        <strain evidence="4">D6</strain>
    </source>
</reference>
<keyword evidence="5" id="KW-1185">Reference proteome</keyword>
<organism evidence="4 5">
    <name type="scientific">Seminavis robusta</name>
    <dbReference type="NCBI Taxonomy" id="568900"/>
    <lineage>
        <taxon>Eukaryota</taxon>
        <taxon>Sar</taxon>
        <taxon>Stramenopiles</taxon>
        <taxon>Ochrophyta</taxon>
        <taxon>Bacillariophyta</taxon>
        <taxon>Bacillariophyceae</taxon>
        <taxon>Bacillariophycidae</taxon>
        <taxon>Naviculales</taxon>
        <taxon>Naviculaceae</taxon>
        <taxon>Seminavis</taxon>
    </lineage>
</organism>
<dbReference type="EMBL" id="CAICTM010000080">
    <property type="protein sequence ID" value="CAB9500319.1"/>
    <property type="molecule type" value="Genomic_DNA"/>
</dbReference>
<sequence>MTRLLFIRRTTTALRPPFLLLLLVSLLIILPTTTSAYRMGDAIDAEISIPKKQASGATTSATNKNEEIALKRSQMPLFGMSTSSKVQLGDAPKFSLVLEEGFRSLPVVWLKKGSSATSSEIMVLESLEVQLVFSRSSGEIHALHHTPKYSKADTADSNRDNQEITLRYNWIEEESVDLNGGAFVMFLAVFIVSLFFLIDLCGLCADNDDIYDTIGNQDPYYSNPNINTTTTYDHNNPIDPMAVMSGGRPAPKYE</sequence>
<keyword evidence="2" id="KW-0812">Transmembrane</keyword>
<gene>
    <name evidence="4" type="ORF">SEMRO_81_G043460.1</name>
</gene>
<keyword evidence="2" id="KW-0472">Membrane</keyword>
<feature type="signal peptide" evidence="3">
    <location>
        <begin position="1"/>
        <end position="36"/>
    </location>
</feature>
<evidence type="ECO:0000256" key="2">
    <source>
        <dbReference type="SAM" id="Phobius"/>
    </source>
</evidence>
<evidence type="ECO:0000313" key="4">
    <source>
        <dbReference type="EMBL" id="CAB9500319.1"/>
    </source>
</evidence>
<dbReference type="AlphaFoldDB" id="A0A9N8DCU5"/>
<keyword evidence="3" id="KW-0732">Signal</keyword>
<feature type="chain" id="PRO_5040185761" evidence="3">
    <location>
        <begin position="37"/>
        <end position="254"/>
    </location>
</feature>
<keyword evidence="2" id="KW-1133">Transmembrane helix</keyword>
<feature type="transmembrane region" description="Helical" evidence="2">
    <location>
        <begin position="182"/>
        <end position="205"/>
    </location>
</feature>
<evidence type="ECO:0000256" key="3">
    <source>
        <dbReference type="SAM" id="SignalP"/>
    </source>
</evidence>
<comment type="caution">
    <text evidence="4">The sequence shown here is derived from an EMBL/GenBank/DDBJ whole genome shotgun (WGS) entry which is preliminary data.</text>
</comment>
<dbReference type="OrthoDB" id="10431129at2759"/>
<protein>
    <submittedName>
        <fullName evidence="4">Uncharacterized protein</fullName>
    </submittedName>
</protein>